<evidence type="ECO:0000313" key="3">
    <source>
        <dbReference type="Proteomes" id="UP000828390"/>
    </source>
</evidence>
<reference evidence="2" key="1">
    <citation type="journal article" date="2019" name="bioRxiv">
        <title>The Genome of the Zebra Mussel, Dreissena polymorpha: A Resource for Invasive Species Research.</title>
        <authorList>
            <person name="McCartney M.A."/>
            <person name="Auch B."/>
            <person name="Kono T."/>
            <person name="Mallez S."/>
            <person name="Zhang Y."/>
            <person name="Obille A."/>
            <person name="Becker A."/>
            <person name="Abrahante J.E."/>
            <person name="Garbe J."/>
            <person name="Badalamenti J.P."/>
            <person name="Herman A."/>
            <person name="Mangelson H."/>
            <person name="Liachko I."/>
            <person name="Sullivan S."/>
            <person name="Sone E.D."/>
            <person name="Koren S."/>
            <person name="Silverstein K.A.T."/>
            <person name="Beckman K.B."/>
            <person name="Gohl D.M."/>
        </authorList>
    </citation>
    <scope>NUCLEOTIDE SEQUENCE</scope>
    <source>
        <strain evidence="2">Duluth1</strain>
        <tissue evidence="2">Whole animal</tissue>
    </source>
</reference>
<keyword evidence="3" id="KW-1185">Reference proteome</keyword>
<accession>A0A9D3Z169</accession>
<name>A0A9D3Z169_DREPO</name>
<comment type="caution">
    <text evidence="2">The sequence shown here is derived from an EMBL/GenBank/DDBJ whole genome shotgun (WGS) entry which is preliminary data.</text>
</comment>
<gene>
    <name evidence="2" type="ORF">DPMN_067701</name>
</gene>
<evidence type="ECO:0000256" key="1">
    <source>
        <dbReference type="SAM" id="MobiDB-lite"/>
    </source>
</evidence>
<reference evidence="2" key="2">
    <citation type="submission" date="2020-11" db="EMBL/GenBank/DDBJ databases">
        <authorList>
            <person name="McCartney M.A."/>
            <person name="Auch B."/>
            <person name="Kono T."/>
            <person name="Mallez S."/>
            <person name="Becker A."/>
            <person name="Gohl D.M."/>
            <person name="Silverstein K.A.T."/>
            <person name="Koren S."/>
            <person name="Bechman K.B."/>
            <person name="Herman A."/>
            <person name="Abrahante J.E."/>
            <person name="Garbe J."/>
        </authorList>
    </citation>
    <scope>NUCLEOTIDE SEQUENCE</scope>
    <source>
        <strain evidence="2">Duluth1</strain>
        <tissue evidence="2">Whole animal</tissue>
    </source>
</reference>
<protein>
    <submittedName>
        <fullName evidence="2">Uncharacterized protein</fullName>
    </submittedName>
</protein>
<feature type="region of interest" description="Disordered" evidence="1">
    <location>
        <begin position="89"/>
        <end position="130"/>
    </location>
</feature>
<dbReference type="EMBL" id="JAIWYP010000014">
    <property type="protein sequence ID" value="KAH3708254.1"/>
    <property type="molecule type" value="Genomic_DNA"/>
</dbReference>
<proteinExistence type="predicted"/>
<feature type="compositionally biased region" description="Acidic residues" evidence="1">
    <location>
        <begin position="109"/>
        <end position="130"/>
    </location>
</feature>
<evidence type="ECO:0000313" key="2">
    <source>
        <dbReference type="EMBL" id="KAH3708254.1"/>
    </source>
</evidence>
<dbReference type="Proteomes" id="UP000828390">
    <property type="component" value="Unassembled WGS sequence"/>
</dbReference>
<organism evidence="2 3">
    <name type="scientific">Dreissena polymorpha</name>
    <name type="common">Zebra mussel</name>
    <name type="synonym">Mytilus polymorpha</name>
    <dbReference type="NCBI Taxonomy" id="45954"/>
    <lineage>
        <taxon>Eukaryota</taxon>
        <taxon>Metazoa</taxon>
        <taxon>Spiralia</taxon>
        <taxon>Lophotrochozoa</taxon>
        <taxon>Mollusca</taxon>
        <taxon>Bivalvia</taxon>
        <taxon>Autobranchia</taxon>
        <taxon>Heteroconchia</taxon>
        <taxon>Euheterodonta</taxon>
        <taxon>Imparidentia</taxon>
        <taxon>Neoheterodontei</taxon>
        <taxon>Myida</taxon>
        <taxon>Dreissenoidea</taxon>
        <taxon>Dreissenidae</taxon>
        <taxon>Dreissena</taxon>
    </lineage>
</organism>
<dbReference type="AlphaFoldDB" id="A0A9D3Z169"/>
<sequence>MSLRQVGDSRASDVVLQQGCPSVGARTTSDTLESHGKIAGGFSREVHESYTNLVESDVKQFSEKKEFRREEDLNAISRRDEIVALKSSMSTLDIPEDNDDNAAAAAAGGDDDKDDDDDYVDDGDDDDLLK</sequence>